<keyword evidence="1" id="KW-1185">Reference proteome</keyword>
<sequence length="83" mass="9731">MRGVRGAEAKPIYGGWLLLAPDGTDFDNPVHRSRKWQRRFFILYEHGLLRYALDEMAPQLWRTCHCGLCTCVPCCLLNKHEIW</sequence>
<evidence type="ECO:0000313" key="1">
    <source>
        <dbReference type="Proteomes" id="UP000248484"/>
    </source>
</evidence>
<dbReference type="SUPFAM" id="SSF50729">
    <property type="entry name" value="PH domain-like"/>
    <property type="match status" value="1"/>
</dbReference>
<dbReference type="GeneID" id="129392773"/>
<accession>A0A9W2X4Z8</accession>
<reference evidence="2" key="1">
    <citation type="submission" date="2025-08" db="UniProtKB">
        <authorList>
            <consortium name="RefSeq"/>
        </authorList>
    </citation>
    <scope>IDENTIFICATION</scope>
    <source>
        <tissue evidence="2">Muscle</tissue>
    </source>
</reference>
<name>A0A9W2X4Z8_PHYMC</name>
<evidence type="ECO:0000313" key="2">
    <source>
        <dbReference type="RefSeq" id="XP_054946510.1"/>
    </source>
</evidence>
<organism evidence="1 2">
    <name type="scientific">Physeter macrocephalus</name>
    <name type="common">Sperm whale</name>
    <name type="synonym">Physeter catodon</name>
    <dbReference type="NCBI Taxonomy" id="9755"/>
    <lineage>
        <taxon>Eukaryota</taxon>
        <taxon>Metazoa</taxon>
        <taxon>Chordata</taxon>
        <taxon>Craniata</taxon>
        <taxon>Vertebrata</taxon>
        <taxon>Euteleostomi</taxon>
        <taxon>Mammalia</taxon>
        <taxon>Eutheria</taxon>
        <taxon>Laurasiatheria</taxon>
        <taxon>Artiodactyla</taxon>
        <taxon>Whippomorpha</taxon>
        <taxon>Cetacea</taxon>
        <taxon>Odontoceti</taxon>
        <taxon>Physeteridae</taxon>
        <taxon>Physeter</taxon>
    </lineage>
</organism>
<dbReference type="AlphaFoldDB" id="A0A9W2X4Z8"/>
<proteinExistence type="predicted"/>
<gene>
    <name evidence="2" type="primary">MPRIP</name>
</gene>
<dbReference type="RefSeq" id="XP_054946510.1">
    <property type="nucleotide sequence ID" value="XM_055090535.1"/>
</dbReference>
<dbReference type="CTD" id="23164"/>
<dbReference type="Proteomes" id="UP000248484">
    <property type="component" value="Chromosome 14"/>
</dbReference>
<protein>
    <submittedName>
        <fullName evidence="2">Myosin phosphatase Rho-interacting protein isoform X2</fullName>
    </submittedName>
</protein>